<evidence type="ECO:0000256" key="1">
    <source>
        <dbReference type="ARBA" id="ARBA00008668"/>
    </source>
</evidence>
<gene>
    <name evidence="2" type="ORF">FSB_LOCUS14521</name>
</gene>
<organism evidence="2">
    <name type="scientific">Fagus sylvatica</name>
    <name type="common">Beechnut</name>
    <dbReference type="NCBI Taxonomy" id="28930"/>
    <lineage>
        <taxon>Eukaryota</taxon>
        <taxon>Viridiplantae</taxon>
        <taxon>Streptophyta</taxon>
        <taxon>Embryophyta</taxon>
        <taxon>Tracheophyta</taxon>
        <taxon>Spermatophyta</taxon>
        <taxon>Magnoliopsida</taxon>
        <taxon>eudicotyledons</taxon>
        <taxon>Gunneridae</taxon>
        <taxon>Pentapetalae</taxon>
        <taxon>rosids</taxon>
        <taxon>fabids</taxon>
        <taxon>Fagales</taxon>
        <taxon>Fagaceae</taxon>
        <taxon>Fagus</taxon>
    </lineage>
</organism>
<dbReference type="InterPro" id="IPR001087">
    <property type="entry name" value="GDSL"/>
</dbReference>
<dbReference type="GO" id="GO:0016788">
    <property type="term" value="F:hydrolase activity, acting on ester bonds"/>
    <property type="evidence" value="ECO:0007669"/>
    <property type="project" value="InterPro"/>
</dbReference>
<dbReference type="EMBL" id="OIVN01000868">
    <property type="protein sequence ID" value="SPC86639.1"/>
    <property type="molecule type" value="Genomic_DNA"/>
</dbReference>
<dbReference type="InterPro" id="IPR036514">
    <property type="entry name" value="SGNH_hydro_sf"/>
</dbReference>
<dbReference type="InterPro" id="IPR035669">
    <property type="entry name" value="SGNH_plant_lipase-like"/>
</dbReference>
<comment type="similarity">
    <text evidence="1">Belongs to the 'GDSL' lipolytic enzyme family.</text>
</comment>
<dbReference type="PANTHER" id="PTHR45642">
    <property type="entry name" value="GDSL ESTERASE/LIPASE EXL3"/>
    <property type="match status" value="1"/>
</dbReference>
<dbReference type="CDD" id="cd01837">
    <property type="entry name" value="SGNH_plant_lipase_like"/>
    <property type="match status" value="1"/>
</dbReference>
<evidence type="ECO:0008006" key="3">
    <source>
        <dbReference type="Google" id="ProtNLM"/>
    </source>
</evidence>
<accession>A0A2N9FIC9</accession>
<evidence type="ECO:0000313" key="2">
    <source>
        <dbReference type="EMBL" id="SPC86639.1"/>
    </source>
</evidence>
<dbReference type="AlphaFoldDB" id="A0A2N9FIC9"/>
<proteinExistence type="inferred from homology"/>
<name>A0A2N9FIC9_FAGSY</name>
<dbReference type="Gene3D" id="3.40.50.1110">
    <property type="entry name" value="SGNH hydrolase"/>
    <property type="match status" value="1"/>
</dbReference>
<dbReference type="InterPro" id="IPR050592">
    <property type="entry name" value="GDSL_lipolytic_enzyme"/>
</dbReference>
<dbReference type="SUPFAM" id="SSF52266">
    <property type="entry name" value="SGNH hydrolase"/>
    <property type="match status" value="1"/>
</dbReference>
<sequence length="315" mass="35090">MQRYAAKPITNSSKLLIPAFLVFGDSTVDSGNNNYMGTFLKANHTPYGNEFPGHIATGRFCNGRLVTDYVASMVGLKESIPAFMHPNLSDYDIQTGVSFASAGSGYDNLTCVISGANPVLNQIEDFHKYLARLKGIVGEEEAMKIIKGALVIISAGTNDFIFNFYDIPTRRLQFNADGYNDYLQSKLQILIKQLYDLGCRKVAVVGLPPIGCLPLQMSLRFQNPLNRKCIERQNVNAQNYNKKLVNLLSTLRANLPETKIEYADAYEIFDDMINNPEKYGKLIQPKTGTCNCTTRGIVETKKDVWHRIGGGRTHV</sequence>
<protein>
    <recommendedName>
        <fullName evidence="3">SGNH hydrolase-type esterase domain-containing protein</fullName>
    </recommendedName>
</protein>
<dbReference type="Pfam" id="PF00657">
    <property type="entry name" value="Lipase_GDSL"/>
    <property type="match status" value="1"/>
</dbReference>
<reference evidence="2" key="1">
    <citation type="submission" date="2018-02" db="EMBL/GenBank/DDBJ databases">
        <authorList>
            <person name="Cohen D.B."/>
            <person name="Kent A.D."/>
        </authorList>
    </citation>
    <scope>NUCLEOTIDE SEQUENCE</scope>
</reference>
<dbReference type="PANTHER" id="PTHR45642:SF120">
    <property type="entry name" value="GDSL-LIKE LIPASE_ACYLHYDROLASE"/>
    <property type="match status" value="1"/>
</dbReference>